<accession>J9W527</accession>
<evidence type="ECO:0000313" key="3">
    <source>
        <dbReference type="Proteomes" id="UP000007329"/>
    </source>
</evidence>
<dbReference type="KEGG" id="mid:MIP_00124"/>
<feature type="domain" description="TniQ" evidence="1">
    <location>
        <begin position="20"/>
        <end position="159"/>
    </location>
</feature>
<evidence type="ECO:0000313" key="2">
    <source>
        <dbReference type="EMBL" id="AFS12069.1"/>
    </source>
</evidence>
<dbReference type="Proteomes" id="UP000007329">
    <property type="component" value="Chromosome"/>
</dbReference>
<gene>
    <name evidence="2" type="ORF">MIP_00124</name>
</gene>
<protein>
    <recommendedName>
        <fullName evidence="1">TniQ domain-containing protein</fullName>
    </recommendedName>
</protein>
<organism evidence="2 3">
    <name type="scientific">Mycobacterium indicus pranii (strain DSM 45239 / MTCC 9506)</name>
    <dbReference type="NCBI Taxonomy" id="1232724"/>
    <lineage>
        <taxon>Bacteria</taxon>
        <taxon>Bacillati</taxon>
        <taxon>Actinomycetota</taxon>
        <taxon>Actinomycetes</taxon>
        <taxon>Mycobacteriales</taxon>
        <taxon>Mycobacteriaceae</taxon>
        <taxon>Mycobacterium</taxon>
        <taxon>Mycobacterium avium complex (MAC)</taxon>
    </lineage>
</organism>
<dbReference type="InterPro" id="IPR009492">
    <property type="entry name" value="TniQ"/>
</dbReference>
<proteinExistence type="predicted"/>
<reference evidence="2 3" key="1">
    <citation type="journal article" date="2007" name="PLoS ONE">
        <title>Molecular analysis of a leprosy immunotherapeutic bacillus provides insights into Mycobacterium evolution.</title>
        <authorList>
            <person name="Ahmed N."/>
            <person name="Saini V."/>
            <person name="Raghuvanshi S."/>
            <person name="Khurana J.P."/>
            <person name="Tyagi A.K."/>
            <person name="Tyagi A.K."/>
            <person name="Hasnain S.E."/>
        </authorList>
    </citation>
    <scope>NUCLEOTIDE SEQUENCE [LARGE SCALE GENOMIC DNA]</scope>
    <source>
        <strain evidence="2">MTCC 9506</strain>
    </source>
</reference>
<dbReference type="AlphaFoldDB" id="J9W527"/>
<evidence type="ECO:0000259" key="1">
    <source>
        <dbReference type="Pfam" id="PF06527"/>
    </source>
</evidence>
<dbReference type="HOGENOM" id="CLU_008592_0_0_11"/>
<sequence length="737" mass="80116">MSAACSPPRVLGASPIRTLPVRLRPLPGEALDSWLEALAARADTTWGDMTAAVGLGGHDLPDNGIARRGWLVVLAPRQREALSLATGVETSLIEAMTLERFSGRSPNDPAGRAASPPLRWLHSYVSRFCPDCLAETAGRWQSWWRLKWAFACPQHLCLLVDACPSCHGVQRHRDLPAGLIPTLGQCARKAPTGRGRSLDRCAARLSEAPVVRLPIGHPALHAQRVILDATLTDHVSSGIYTREPVPAAVFLNDVRAVGRRVLVYADTDDLRHYLPDDLVALVRGSIASASATPPQPDKPRSVWASAPIAAATTTAALTVLGTSTIADAGERLRDLVAHCRNRGLSVSASNIGWGHGVSQTLIGVQLHALAPFLGPTGQLRHRLSTQRPTRPDSSRAPSVEDAIPALLWPRLALHFVCPHSGDTPLRSALAAAVSIVGTRMSLAQAANRLGSATTGPATSRILQILHADPHWPAMQAALTGLADYLQENSTPINYARRRTLDFSGLLVDAEWTKICRTTGTPQGRGVKLRVARCWLYERLSGSPAVMCLDALNTIDFRGKLLGFSRHLTPGLLGQLDAAARRFLDRHQLSGEPLTWCPPTAIIENLDLPGKGPATVNTGELRRLIREEHLGIYQAADRLDTAPSTIRYALETSPLPLCLNGAERRARGTVSAQARATLTQDKFIDLYHIQRRSLRDIAQLIGTSRQTISRLAHEYEIPLRPARRPRRARRIQSVRSTF</sequence>
<dbReference type="Pfam" id="PF06527">
    <property type="entry name" value="TniQ"/>
    <property type="match status" value="1"/>
</dbReference>
<dbReference type="PATRIC" id="fig|1232724.3.peg.92"/>
<reference evidence="2 3" key="2">
    <citation type="journal article" date="2012" name="Nucleic Acids Res.">
        <title>Massive gene acquisitions in Mycobacterium indicus pranii provide a perspective on mycobacterial evolution.</title>
        <authorList>
            <person name="Saini V."/>
            <person name="Raghuvanshi S."/>
            <person name="Khurana J.P."/>
            <person name="Ahmed N."/>
            <person name="Hasnain S.E."/>
            <person name="Tyagi A.K."/>
            <person name="Tyagi A.K."/>
        </authorList>
    </citation>
    <scope>NUCLEOTIDE SEQUENCE [LARGE SCALE GENOMIC DNA]</scope>
    <source>
        <strain evidence="3">DSM 45239 / MTCC 9506</strain>
    </source>
</reference>
<name>J9W527_MYCIP</name>
<dbReference type="EMBL" id="CP002275">
    <property type="protein sequence ID" value="AFS12069.1"/>
    <property type="molecule type" value="Genomic_DNA"/>
</dbReference>